<evidence type="ECO:0000259" key="2">
    <source>
        <dbReference type="Pfam" id="PF14242"/>
    </source>
</evidence>
<proteinExistence type="predicted"/>
<evidence type="ECO:0000256" key="1">
    <source>
        <dbReference type="SAM" id="Phobius"/>
    </source>
</evidence>
<dbReference type="EMBL" id="PFED01000134">
    <property type="protein sequence ID" value="PJE62737.1"/>
    <property type="molecule type" value="Genomic_DNA"/>
</dbReference>
<evidence type="ECO:0000313" key="4">
    <source>
        <dbReference type="Proteomes" id="UP000229554"/>
    </source>
</evidence>
<gene>
    <name evidence="3" type="ORF">COU88_03380</name>
</gene>
<dbReference type="Pfam" id="PF14242">
    <property type="entry name" value="DUF4342"/>
    <property type="match status" value="1"/>
</dbReference>
<name>A0A2M8KS37_9BACT</name>
<dbReference type="Proteomes" id="UP000229554">
    <property type="component" value="Unassembled WGS sequence"/>
</dbReference>
<dbReference type="AlphaFoldDB" id="A0A2M8KS37"/>
<feature type="transmembrane region" description="Helical" evidence="1">
    <location>
        <begin position="57"/>
        <end position="80"/>
    </location>
</feature>
<organism evidence="3 4">
    <name type="scientific">Candidatus Roizmanbacteria bacterium CG10_big_fil_rev_8_21_14_0_10_39_6</name>
    <dbReference type="NCBI Taxonomy" id="1974853"/>
    <lineage>
        <taxon>Bacteria</taxon>
        <taxon>Candidatus Roizmaniibacteriota</taxon>
    </lineage>
</organism>
<feature type="domain" description="DUF4342" evidence="2">
    <location>
        <begin position="15"/>
        <end position="89"/>
    </location>
</feature>
<keyword evidence="1" id="KW-1133">Transmembrane helix</keyword>
<reference evidence="4" key="1">
    <citation type="submission" date="2017-09" db="EMBL/GenBank/DDBJ databases">
        <title>Depth-based differentiation of microbial function through sediment-hosted aquifers and enrichment of novel symbionts in the deep terrestrial subsurface.</title>
        <authorList>
            <person name="Probst A.J."/>
            <person name="Ladd B."/>
            <person name="Jarett J.K."/>
            <person name="Geller-Mcgrath D.E."/>
            <person name="Sieber C.M.K."/>
            <person name="Emerson J.B."/>
            <person name="Anantharaman K."/>
            <person name="Thomas B.C."/>
            <person name="Malmstrom R."/>
            <person name="Stieglmeier M."/>
            <person name="Klingl A."/>
            <person name="Woyke T."/>
            <person name="Ryan C.M."/>
            <person name="Banfield J.F."/>
        </authorList>
    </citation>
    <scope>NUCLEOTIDE SEQUENCE [LARGE SCALE GENOMIC DNA]</scope>
</reference>
<accession>A0A2M8KS37</accession>
<keyword evidence="1" id="KW-0472">Membrane</keyword>
<comment type="caution">
    <text evidence="3">The sequence shown here is derived from an EMBL/GenBank/DDBJ whole genome shotgun (WGS) entry which is preliminary data.</text>
</comment>
<evidence type="ECO:0000313" key="3">
    <source>
        <dbReference type="EMBL" id="PJE62737.1"/>
    </source>
</evidence>
<keyword evidence="1" id="KW-0812">Transmembrane</keyword>
<protein>
    <recommendedName>
        <fullName evidence="2">DUF4342 domain-containing protein</fullName>
    </recommendedName>
</protein>
<sequence>MPPKKSTSKRKPYTQPDEFRVRGEQLVTKVKSLIQEGNVRRVSILDSKDNVIMEFPLTLGIAAAVLAPVLAALGALTALLTECTIKVERKGRKNLK</sequence>
<dbReference type="InterPro" id="IPR025642">
    <property type="entry name" value="DUF4342"/>
</dbReference>